<dbReference type="GO" id="GO:0016747">
    <property type="term" value="F:acyltransferase activity, transferring groups other than amino-acyl groups"/>
    <property type="evidence" value="ECO:0007669"/>
    <property type="project" value="InterPro"/>
</dbReference>
<evidence type="ECO:0000313" key="2">
    <source>
        <dbReference type="EMBL" id="REC69346.1"/>
    </source>
</evidence>
<dbReference type="Proteomes" id="UP000256769">
    <property type="component" value="Unassembled WGS sequence"/>
</dbReference>
<evidence type="ECO:0000313" key="3">
    <source>
        <dbReference type="Proteomes" id="UP000256769"/>
    </source>
</evidence>
<keyword evidence="3" id="KW-1185">Reference proteome</keyword>
<dbReference type="Pfam" id="PF00583">
    <property type="entry name" value="Acetyltransf_1"/>
    <property type="match status" value="1"/>
</dbReference>
<comment type="caution">
    <text evidence="2">The sequence shown here is derived from an EMBL/GenBank/DDBJ whole genome shotgun (WGS) entry which is preliminary data.</text>
</comment>
<dbReference type="EMBL" id="QNUE01000001">
    <property type="protein sequence ID" value="REC69346.1"/>
    <property type="molecule type" value="Genomic_DNA"/>
</dbReference>
<keyword evidence="2" id="KW-0808">Transferase</keyword>
<protein>
    <submittedName>
        <fullName evidence="2">GNAT family N-acetyltransferase</fullName>
    </submittedName>
</protein>
<sequence>MNIEYRNLLPDESKVYRKIRLESLEKFPEAFGTAYKDALKTEKFRIESDIEHQTLERFVFGAFTNGLLVGICAFVKDENNTGNIYQMYIQQDYQGKRMGQGLIEAVLNEAYKRFNDIEITLGVTSRNSKAYNLYRKIGFRDITNSTSNGSACSIVMKHTKNT</sequence>
<dbReference type="SUPFAM" id="SSF55729">
    <property type="entry name" value="Acyl-CoA N-acyltransferases (Nat)"/>
    <property type="match status" value="1"/>
</dbReference>
<evidence type="ECO:0000259" key="1">
    <source>
        <dbReference type="PROSITE" id="PS51186"/>
    </source>
</evidence>
<reference evidence="2 3" key="1">
    <citation type="journal article" date="2007" name="Int. J. Syst. Evol. Microbiol.">
        <title>Chryseobacterium flavum sp. nov., isolated from polluted soil.</title>
        <authorList>
            <person name="Zhou Y."/>
            <person name="Dong J."/>
            <person name="Wang X."/>
            <person name="Huang X."/>
            <person name="Zhang K.Y."/>
            <person name="Zhang Y.Q."/>
            <person name="Guo Y.F."/>
            <person name="Lai R."/>
            <person name="Li W.J."/>
        </authorList>
    </citation>
    <scope>NUCLEOTIDE SEQUENCE [LARGE SCALE GENOMIC DNA]</scope>
    <source>
        <strain evidence="2 3">KCTC 12877</strain>
    </source>
</reference>
<name>A0A3D9CU84_9FLAO</name>
<dbReference type="InterPro" id="IPR000182">
    <property type="entry name" value="GNAT_dom"/>
</dbReference>
<organism evidence="2 3">
    <name type="scientific">Chryseobacterium flavum</name>
    <dbReference type="NCBI Taxonomy" id="415851"/>
    <lineage>
        <taxon>Bacteria</taxon>
        <taxon>Pseudomonadati</taxon>
        <taxon>Bacteroidota</taxon>
        <taxon>Flavobacteriia</taxon>
        <taxon>Flavobacteriales</taxon>
        <taxon>Weeksellaceae</taxon>
        <taxon>Chryseobacterium group</taxon>
        <taxon>Chryseobacterium</taxon>
    </lineage>
</organism>
<dbReference type="InterPro" id="IPR016181">
    <property type="entry name" value="Acyl_CoA_acyltransferase"/>
</dbReference>
<dbReference type="PROSITE" id="PS51186">
    <property type="entry name" value="GNAT"/>
    <property type="match status" value="1"/>
</dbReference>
<dbReference type="CDD" id="cd04301">
    <property type="entry name" value="NAT_SF"/>
    <property type="match status" value="1"/>
</dbReference>
<feature type="domain" description="N-acetyltransferase" evidence="1">
    <location>
        <begin position="3"/>
        <end position="161"/>
    </location>
</feature>
<gene>
    <name evidence="2" type="ORF">DRF59_00295</name>
</gene>
<accession>A0A3D9CU84</accession>
<dbReference type="AlphaFoldDB" id="A0A3D9CU84"/>
<proteinExistence type="predicted"/>
<dbReference type="Gene3D" id="3.40.630.30">
    <property type="match status" value="1"/>
</dbReference>
<dbReference type="RefSeq" id="WP_115956308.1">
    <property type="nucleotide sequence ID" value="NZ_CBCRVL010000002.1"/>
</dbReference>
<dbReference type="OrthoDB" id="67353at2"/>